<protein>
    <submittedName>
        <fullName evidence="1">Uncharacterized protein</fullName>
    </submittedName>
</protein>
<evidence type="ECO:0000313" key="1">
    <source>
        <dbReference type="EMBL" id="QHT03372.1"/>
    </source>
</evidence>
<organism evidence="1">
    <name type="scientific">viral metagenome</name>
    <dbReference type="NCBI Taxonomy" id="1070528"/>
    <lineage>
        <taxon>unclassified sequences</taxon>
        <taxon>metagenomes</taxon>
        <taxon>organismal metagenomes</taxon>
    </lineage>
</organism>
<sequence length="165" mass="18250">MECDLAIFQSKLRQISGAILTKECMLEEVLLDIQSCGHSWNETWEALRKACSQLKCSKLKGRVGSEENQVFLEVPILSDIATLIVEVMAGALGVNPEPKREIILVRRQCLSLSEANREMVGSTIEVSLGSIMFEENSWTIDISLLKVPKGFVSPTSTKVVLAKLL</sequence>
<proteinExistence type="predicted"/>
<accession>A0A6C0CGT1</accession>
<name>A0A6C0CGT1_9ZZZZ</name>
<dbReference type="AlphaFoldDB" id="A0A6C0CGT1"/>
<reference evidence="1" key="1">
    <citation type="journal article" date="2020" name="Nature">
        <title>Giant virus diversity and host interactions through global metagenomics.</title>
        <authorList>
            <person name="Schulz F."/>
            <person name="Roux S."/>
            <person name="Paez-Espino D."/>
            <person name="Jungbluth S."/>
            <person name="Walsh D.A."/>
            <person name="Denef V.J."/>
            <person name="McMahon K.D."/>
            <person name="Konstantinidis K.T."/>
            <person name="Eloe-Fadrosh E.A."/>
            <person name="Kyrpides N.C."/>
            <person name="Woyke T."/>
        </authorList>
    </citation>
    <scope>NUCLEOTIDE SEQUENCE</scope>
    <source>
        <strain evidence="1">GVMAG-M-3300021079-18</strain>
    </source>
</reference>
<dbReference type="EMBL" id="MN739411">
    <property type="protein sequence ID" value="QHT03372.1"/>
    <property type="molecule type" value="Genomic_DNA"/>
</dbReference>